<evidence type="ECO:0000256" key="3">
    <source>
        <dbReference type="ARBA" id="ARBA00022603"/>
    </source>
</evidence>
<organism evidence="7 8">
    <name type="scientific">Methanoliparum thermophilum</name>
    <dbReference type="NCBI Taxonomy" id="2491083"/>
    <lineage>
        <taxon>Archaea</taxon>
        <taxon>Methanobacteriati</taxon>
        <taxon>Methanobacteriota</taxon>
        <taxon>Candidatus Methanoliparia</taxon>
        <taxon>Candidatus Methanoliparales</taxon>
        <taxon>Candidatus Methanoliparaceae</taxon>
        <taxon>Candidatus Methanoliparum</taxon>
    </lineage>
</organism>
<dbReference type="AlphaFoldDB" id="A0A520KTH3"/>
<proteinExistence type="predicted"/>
<dbReference type="InterPro" id="IPR035996">
    <property type="entry name" value="4pyrrol_Methylase_sf"/>
</dbReference>
<accession>A0A520KTH3</accession>
<dbReference type="InterPro" id="IPR012818">
    <property type="entry name" value="CbiE"/>
</dbReference>
<evidence type="ECO:0000256" key="2">
    <source>
        <dbReference type="ARBA" id="ARBA00022573"/>
    </source>
</evidence>
<keyword evidence="2" id="KW-0169">Cobalamin biosynthesis</keyword>
<dbReference type="GO" id="GO:0009236">
    <property type="term" value="P:cobalamin biosynthetic process"/>
    <property type="evidence" value="ECO:0007669"/>
    <property type="project" value="UniProtKB-UniPathway"/>
</dbReference>
<dbReference type="GO" id="GO:0032259">
    <property type="term" value="P:methylation"/>
    <property type="evidence" value="ECO:0007669"/>
    <property type="project" value="UniProtKB-KW"/>
</dbReference>
<dbReference type="Gene3D" id="3.40.1010.10">
    <property type="entry name" value="Cobalt-precorrin-4 Transmethylase, Domain 1"/>
    <property type="match status" value="1"/>
</dbReference>
<dbReference type="Gene3D" id="3.30.950.10">
    <property type="entry name" value="Methyltransferase, Cobalt-precorrin-4 Transmethylase, Domain 2"/>
    <property type="match status" value="1"/>
</dbReference>
<name>A0A520KTH3_METT2</name>
<evidence type="ECO:0000256" key="5">
    <source>
        <dbReference type="ARBA" id="ARBA00022691"/>
    </source>
</evidence>
<reference evidence="7 8" key="1">
    <citation type="journal article" date="2019" name="Nat. Microbiol.">
        <title>Wide diversity of methane and short-chain alkane metabolisms in uncultured archaea.</title>
        <authorList>
            <person name="Borrel G."/>
            <person name="Adam P.S."/>
            <person name="McKay L.J."/>
            <person name="Chen L.X."/>
            <person name="Sierra-Garcia I.N."/>
            <person name="Sieber C.M."/>
            <person name="Letourneur Q."/>
            <person name="Ghozlane A."/>
            <person name="Andersen G.L."/>
            <person name="Li W.J."/>
            <person name="Hallam S.J."/>
            <person name="Muyzer G."/>
            <person name="de Oliveira V.M."/>
            <person name="Inskeep W.P."/>
            <person name="Banfield J.F."/>
            <person name="Gribaldo S."/>
        </authorList>
    </citation>
    <scope>NUCLEOTIDE SEQUENCE [LARGE SCALE GENOMIC DNA]</scope>
    <source>
        <strain evidence="7">NM1a</strain>
    </source>
</reference>
<evidence type="ECO:0000256" key="1">
    <source>
        <dbReference type="ARBA" id="ARBA00004953"/>
    </source>
</evidence>
<dbReference type="SUPFAM" id="SSF53790">
    <property type="entry name" value="Tetrapyrrole methylase"/>
    <property type="match status" value="1"/>
</dbReference>
<dbReference type="InterPro" id="IPR014777">
    <property type="entry name" value="4pyrrole_Mease_sub1"/>
</dbReference>
<evidence type="ECO:0000313" key="7">
    <source>
        <dbReference type="EMBL" id="RZN65050.1"/>
    </source>
</evidence>
<sequence length="194" mass="21552">MVKVIGVGAAPGLLTDQALREIERAKTVYGSKRAIDMVKNQIKGKKVVLTNYDEIKNKKLTDEDVILSTGDPMVLGLGYLGDKVVPGISSVQLVCARLKIDMSNVCIINGHSKDEYYVKNELDKVLSIKRVAIIVGRPKIDIAKILSDERYRDLDLVLLENIGYPTEKIIYGNKNNIQKITSNLAILVVKQKDE</sequence>
<dbReference type="UniPathway" id="UPA00148"/>
<dbReference type="NCBIfam" id="TIGR02467">
    <property type="entry name" value="CbiE"/>
    <property type="match status" value="1"/>
</dbReference>
<evidence type="ECO:0000256" key="4">
    <source>
        <dbReference type="ARBA" id="ARBA00022679"/>
    </source>
</evidence>
<feature type="domain" description="Tetrapyrrole methylase" evidence="6">
    <location>
        <begin position="3"/>
        <end position="172"/>
    </location>
</feature>
<dbReference type="PANTHER" id="PTHR43182:SF1">
    <property type="entry name" value="COBALT-PRECORRIN-7 C(5)-METHYLTRANSFERASE"/>
    <property type="match status" value="1"/>
</dbReference>
<comment type="caution">
    <text evidence="7">The sequence shown here is derived from an EMBL/GenBank/DDBJ whole genome shotgun (WGS) entry which is preliminary data.</text>
</comment>
<gene>
    <name evidence="7" type="primary">cbiE</name>
    <name evidence="7" type="ORF">EF806_03140</name>
</gene>
<evidence type="ECO:0000313" key="8">
    <source>
        <dbReference type="Proteomes" id="UP000317158"/>
    </source>
</evidence>
<protein>
    <submittedName>
        <fullName evidence="7">Precorrin-6y C5,15-methyltransferase (Decarboxylating) subunit CbiE</fullName>
    </submittedName>
</protein>
<dbReference type="EMBL" id="RXIF01000004">
    <property type="protein sequence ID" value="RZN65050.1"/>
    <property type="molecule type" value="Genomic_DNA"/>
</dbReference>
<comment type="pathway">
    <text evidence="1">Cofactor biosynthesis; adenosylcobalamin biosynthesis.</text>
</comment>
<keyword evidence="4 7" id="KW-0808">Transferase</keyword>
<keyword evidence="3 7" id="KW-0489">Methyltransferase</keyword>
<dbReference type="GO" id="GO:0008276">
    <property type="term" value="F:protein methyltransferase activity"/>
    <property type="evidence" value="ECO:0007669"/>
    <property type="project" value="InterPro"/>
</dbReference>
<evidence type="ECO:0000259" key="6">
    <source>
        <dbReference type="Pfam" id="PF00590"/>
    </source>
</evidence>
<dbReference type="Proteomes" id="UP000317158">
    <property type="component" value="Unassembled WGS sequence"/>
</dbReference>
<dbReference type="CDD" id="cd11644">
    <property type="entry name" value="Precorrin-6Y-MT"/>
    <property type="match status" value="1"/>
</dbReference>
<dbReference type="InterPro" id="IPR050714">
    <property type="entry name" value="Cobalamin_biosynth_MTase"/>
</dbReference>
<dbReference type="InterPro" id="IPR014776">
    <property type="entry name" value="4pyrrole_Mease_sub2"/>
</dbReference>
<keyword evidence="5" id="KW-0949">S-adenosyl-L-methionine</keyword>
<dbReference type="Pfam" id="PF00590">
    <property type="entry name" value="TP_methylase"/>
    <property type="match status" value="1"/>
</dbReference>
<dbReference type="PANTHER" id="PTHR43182">
    <property type="entry name" value="COBALT-PRECORRIN-6B C(15)-METHYLTRANSFERASE (DECARBOXYLATING)"/>
    <property type="match status" value="1"/>
</dbReference>
<dbReference type="InterPro" id="IPR000878">
    <property type="entry name" value="4pyrrol_Mease"/>
</dbReference>